<dbReference type="Proteomes" id="UP000789719">
    <property type="component" value="Unassembled WGS sequence"/>
</dbReference>
<sequence>MELGLTVATQAIKCLGEFDYQGNPQICFIVNYQAVQPILTDNTSAHTTQWVSFNELERALDYLPALVDSFFEQFLVAQ</sequence>
<reference evidence="1 2" key="1">
    <citation type="submission" date="2021-11" db="EMBL/GenBank/DDBJ databases">
        <authorList>
            <person name="Depoorter E."/>
        </authorList>
    </citation>
    <scope>NUCLEOTIDE SEQUENCE [LARGE SCALE GENOMIC DNA]</scope>
    <source>
        <strain evidence="1 2">LMG 24286</strain>
    </source>
</reference>
<gene>
    <name evidence="1" type="ORF">WGH24286_00844</name>
</gene>
<evidence type="ECO:0008006" key="3">
    <source>
        <dbReference type="Google" id="ProtNLM"/>
    </source>
</evidence>
<name>A0ABM8ZAU4_9LACO</name>
<keyword evidence="2" id="KW-1185">Reference proteome</keyword>
<proteinExistence type="predicted"/>
<accession>A0ABM8ZAU4</accession>
<organism evidence="1 2">
    <name type="scientific">Periweissella ghanensis</name>
    <dbReference type="NCBI Taxonomy" id="467997"/>
    <lineage>
        <taxon>Bacteria</taxon>
        <taxon>Bacillati</taxon>
        <taxon>Bacillota</taxon>
        <taxon>Bacilli</taxon>
        <taxon>Lactobacillales</taxon>
        <taxon>Lactobacillaceae</taxon>
        <taxon>Periweissella</taxon>
    </lineage>
</organism>
<evidence type="ECO:0000313" key="1">
    <source>
        <dbReference type="EMBL" id="CAH0418426.1"/>
    </source>
</evidence>
<protein>
    <recommendedName>
        <fullName evidence="3">Nudix hydrolase domain-containing protein</fullName>
    </recommendedName>
</protein>
<dbReference type="EMBL" id="CAKKNT010000008">
    <property type="protein sequence ID" value="CAH0418426.1"/>
    <property type="molecule type" value="Genomic_DNA"/>
</dbReference>
<evidence type="ECO:0000313" key="2">
    <source>
        <dbReference type="Proteomes" id="UP000789719"/>
    </source>
</evidence>
<dbReference type="RefSeq" id="WP_230098515.1">
    <property type="nucleotide sequence ID" value="NZ_CAKKNT010000008.1"/>
</dbReference>
<comment type="caution">
    <text evidence="1">The sequence shown here is derived from an EMBL/GenBank/DDBJ whole genome shotgun (WGS) entry which is preliminary data.</text>
</comment>